<dbReference type="EMBL" id="BJXB01000012">
    <property type="protein sequence ID" value="GEM47223.1"/>
    <property type="molecule type" value="Genomic_DNA"/>
</dbReference>
<feature type="transmembrane region" description="Helical" evidence="1">
    <location>
        <begin position="26"/>
        <end position="49"/>
    </location>
</feature>
<keyword evidence="1" id="KW-1133">Transmembrane helix</keyword>
<keyword evidence="1" id="KW-0472">Membrane</keyword>
<name>A0A511N2Z5_DEIC1</name>
<keyword evidence="1" id="KW-0812">Transmembrane</keyword>
<sequence length="125" mass="13889">MNPTKDVTGITQNIDSLAHTAAQTGITPLVVAFMVVLVVLIIFAFIWMVKKAQDGQEKMMARQQATQEQMIGVYQDSLKTLTSTHKEGMSSIAEELKTQGKAIHTLANRMSRIEGRLELEEKEKA</sequence>
<evidence type="ECO:0000256" key="1">
    <source>
        <dbReference type="SAM" id="Phobius"/>
    </source>
</evidence>
<accession>A0A511N2Z5</accession>
<dbReference type="RefSeq" id="WP_146885307.1">
    <property type="nucleotide sequence ID" value="NZ_BJXB01000012.1"/>
</dbReference>
<evidence type="ECO:0000313" key="3">
    <source>
        <dbReference type="Proteomes" id="UP000321306"/>
    </source>
</evidence>
<comment type="caution">
    <text evidence="2">The sequence shown here is derived from an EMBL/GenBank/DDBJ whole genome shotgun (WGS) entry which is preliminary data.</text>
</comment>
<dbReference type="Proteomes" id="UP000321306">
    <property type="component" value="Unassembled WGS sequence"/>
</dbReference>
<protein>
    <submittedName>
        <fullName evidence="2">Uncharacterized protein</fullName>
    </submittedName>
</protein>
<proteinExistence type="predicted"/>
<dbReference type="AlphaFoldDB" id="A0A511N2Z5"/>
<gene>
    <name evidence="2" type="ORF">DC3_28580</name>
</gene>
<reference evidence="2 3" key="1">
    <citation type="submission" date="2019-07" db="EMBL/GenBank/DDBJ databases">
        <title>Whole genome shotgun sequence of Deinococcus cellulosilyticus NBRC 106333.</title>
        <authorList>
            <person name="Hosoyama A."/>
            <person name="Uohara A."/>
            <person name="Ohji S."/>
            <person name="Ichikawa N."/>
        </authorList>
    </citation>
    <scope>NUCLEOTIDE SEQUENCE [LARGE SCALE GENOMIC DNA]</scope>
    <source>
        <strain evidence="2 3">NBRC 106333</strain>
    </source>
</reference>
<organism evidence="2 3">
    <name type="scientific">Deinococcus cellulosilyticus (strain DSM 18568 / NBRC 106333 / KACC 11606 / 5516J-15)</name>
    <dbReference type="NCBI Taxonomy" id="1223518"/>
    <lineage>
        <taxon>Bacteria</taxon>
        <taxon>Thermotogati</taxon>
        <taxon>Deinococcota</taxon>
        <taxon>Deinococci</taxon>
        <taxon>Deinococcales</taxon>
        <taxon>Deinococcaceae</taxon>
        <taxon>Deinococcus</taxon>
    </lineage>
</organism>
<evidence type="ECO:0000313" key="2">
    <source>
        <dbReference type="EMBL" id="GEM47223.1"/>
    </source>
</evidence>
<keyword evidence="3" id="KW-1185">Reference proteome</keyword>